<organism evidence="3 4">
    <name type="scientific">Ditylenchus dipsaci</name>
    <dbReference type="NCBI Taxonomy" id="166011"/>
    <lineage>
        <taxon>Eukaryota</taxon>
        <taxon>Metazoa</taxon>
        <taxon>Ecdysozoa</taxon>
        <taxon>Nematoda</taxon>
        <taxon>Chromadorea</taxon>
        <taxon>Rhabditida</taxon>
        <taxon>Tylenchina</taxon>
        <taxon>Tylenchomorpha</taxon>
        <taxon>Sphaerularioidea</taxon>
        <taxon>Anguinidae</taxon>
        <taxon>Anguininae</taxon>
        <taxon>Ditylenchus</taxon>
    </lineage>
</organism>
<evidence type="ECO:0000259" key="2">
    <source>
        <dbReference type="Pfam" id="PF03372"/>
    </source>
</evidence>
<evidence type="ECO:0000313" key="3">
    <source>
        <dbReference type="Proteomes" id="UP000887574"/>
    </source>
</evidence>
<feature type="domain" description="Endonuclease/exonuclease/phosphatase" evidence="2">
    <location>
        <begin position="311"/>
        <end position="475"/>
    </location>
</feature>
<protein>
    <submittedName>
        <fullName evidence="4">Endonuclease/exonuclease/phosphatase domain-containing protein</fullName>
    </submittedName>
</protein>
<evidence type="ECO:0000313" key="4">
    <source>
        <dbReference type="WBParaSite" id="jg4971"/>
    </source>
</evidence>
<dbReference type="PANTHER" id="PTHR12121">
    <property type="entry name" value="CARBON CATABOLITE REPRESSOR PROTEIN 4"/>
    <property type="match status" value="1"/>
</dbReference>
<dbReference type="PANTHER" id="PTHR12121:SF34">
    <property type="entry name" value="PROTEIN ANGEL"/>
    <property type="match status" value="1"/>
</dbReference>
<dbReference type="Pfam" id="PF03372">
    <property type="entry name" value="Exo_endo_phos"/>
    <property type="match status" value="1"/>
</dbReference>
<reference evidence="4" key="1">
    <citation type="submission" date="2022-11" db="UniProtKB">
        <authorList>
            <consortium name="WormBaseParasite"/>
        </authorList>
    </citation>
    <scope>IDENTIFICATION</scope>
</reference>
<dbReference type="Proteomes" id="UP000887574">
    <property type="component" value="Unplaced"/>
</dbReference>
<dbReference type="SUPFAM" id="SSF56219">
    <property type="entry name" value="DNase I-like"/>
    <property type="match status" value="1"/>
</dbReference>
<feature type="region of interest" description="Disordered" evidence="1">
    <location>
        <begin position="187"/>
        <end position="216"/>
    </location>
</feature>
<accession>A0A915EBQ3</accession>
<proteinExistence type="predicted"/>
<dbReference type="InterPro" id="IPR036691">
    <property type="entry name" value="Endo/exonu/phosph_ase_sf"/>
</dbReference>
<evidence type="ECO:0000256" key="1">
    <source>
        <dbReference type="SAM" id="MobiDB-lite"/>
    </source>
</evidence>
<dbReference type="WBParaSite" id="jg4971">
    <property type="protein sequence ID" value="jg4971"/>
    <property type="gene ID" value="jg4971"/>
</dbReference>
<dbReference type="InterPro" id="IPR005135">
    <property type="entry name" value="Endo/exonuclease/phosphatase"/>
</dbReference>
<dbReference type="InterPro" id="IPR050410">
    <property type="entry name" value="CCR4/nocturin_mRNA_transcr"/>
</dbReference>
<dbReference type="Gene3D" id="3.60.10.10">
    <property type="entry name" value="Endonuclease/exonuclease/phosphatase"/>
    <property type="match status" value="1"/>
</dbReference>
<sequence>MITMPKLRAKTTMTKKHTQLVDLQKKKSQIANCFAQVNSSLRSKKSLANEADTNIFLDILKVAPLIELTEEESKPYKSSSHSGVIRDSDLDPIQVTSCSVDRKKVESTKNSSLSSCDIPLFTKNSSNLSLQREQHGLYFNASTAPSTISEANQADYSTLKIFGEINSNEEEEEILFVGEVCKSSTPKGNRFAKRKTTTAMSPPAPNTQATRTPKKTAKKSKGVLSTFISRVRPSCPSAVIQPANFDLFGLRYFEDVPSKEIPTASHFIKRQMVVVSYNVLCQSTIERTKNFLYRHLQGPNIVYLSWSERCKLLEIELNRLQADVFCLQEVEDIHFVQFYQPYFHRRNFLGIYKKRTNSYPDGCAIFYNARALQLVRQEDVSYNLNKPGMDRDNVGQIAVFEFSGTKSQICVTNTHLLFNMRRGDIKLNQLNHLFNRMHETEQWIRKSGAKSRKTFVGHILAGDFNIEPHSPIYRFVIDASIQRNQFDKLDLALEMAALNFSEDVQSCSSITKTNYHIYEDQEDSDASIATGLAKLDAQLEHNFTLASVYEHRLADGKCETSSYHRDSICPDFIFYSVAETKSETNSSTFESFIRLQRRLTLPCVKELDKACGRLPNSQSGSDHLALLAHFEILCSENI</sequence>
<name>A0A915EBQ3_9BILA</name>
<dbReference type="AlphaFoldDB" id="A0A915EBQ3"/>
<keyword evidence="3" id="KW-1185">Reference proteome</keyword>
<dbReference type="GO" id="GO:0000175">
    <property type="term" value="F:3'-5'-RNA exonuclease activity"/>
    <property type="evidence" value="ECO:0007669"/>
    <property type="project" value="TreeGrafter"/>
</dbReference>